<name>A0ABY6Q542_9GAMM</name>
<dbReference type="InterPro" id="IPR002035">
    <property type="entry name" value="VWF_A"/>
</dbReference>
<gene>
    <name evidence="4" type="ORF">E0F26_04240</name>
</gene>
<dbReference type="EMBL" id="CP036501">
    <property type="protein sequence ID" value="UZP74001.1"/>
    <property type="molecule type" value="Genomic_DNA"/>
</dbReference>
<organism evidence="4 5">
    <name type="scientific">Candidatus Paraluminiphilus aquimaris</name>
    <dbReference type="NCBI Taxonomy" id="2518994"/>
    <lineage>
        <taxon>Bacteria</taxon>
        <taxon>Pseudomonadati</taxon>
        <taxon>Pseudomonadota</taxon>
        <taxon>Gammaproteobacteria</taxon>
        <taxon>Cellvibrionales</taxon>
        <taxon>Halieaceae</taxon>
        <taxon>Candidatus Paraluminiphilus</taxon>
    </lineage>
</organism>
<evidence type="ECO:0000259" key="3">
    <source>
        <dbReference type="PROSITE" id="PS50234"/>
    </source>
</evidence>
<evidence type="ECO:0000313" key="4">
    <source>
        <dbReference type="EMBL" id="UZP74001.1"/>
    </source>
</evidence>
<evidence type="ECO:0000313" key="5">
    <source>
        <dbReference type="Proteomes" id="UP001317963"/>
    </source>
</evidence>
<dbReference type="PROSITE" id="PS50234">
    <property type="entry name" value="VWFA"/>
    <property type="match status" value="1"/>
</dbReference>
<keyword evidence="2" id="KW-1133">Transmembrane helix</keyword>
<evidence type="ECO:0000256" key="2">
    <source>
        <dbReference type="SAM" id="Phobius"/>
    </source>
</evidence>
<dbReference type="SUPFAM" id="SSF53300">
    <property type="entry name" value="vWA-like"/>
    <property type="match status" value="1"/>
</dbReference>
<feature type="transmembrane region" description="Helical" evidence="2">
    <location>
        <begin position="12"/>
        <end position="33"/>
    </location>
</feature>
<keyword evidence="2" id="KW-0812">Transmembrane</keyword>
<protein>
    <submittedName>
        <fullName evidence="4">VWA domain-containing protein</fullName>
    </submittedName>
</protein>
<keyword evidence="5" id="KW-1185">Reference proteome</keyword>
<dbReference type="CDD" id="cd00198">
    <property type="entry name" value="vWFA"/>
    <property type="match status" value="1"/>
</dbReference>
<evidence type="ECO:0000256" key="1">
    <source>
        <dbReference type="SAM" id="Coils"/>
    </source>
</evidence>
<reference evidence="4 5" key="1">
    <citation type="submission" date="2019-02" db="EMBL/GenBank/DDBJ databases">
        <title>Halieaceae_genomes.</title>
        <authorList>
            <person name="Li S.-H."/>
        </authorList>
    </citation>
    <scope>NUCLEOTIDE SEQUENCE [LARGE SCALE GENOMIC DNA]</scope>
    <source>
        <strain evidence="4 5">JH123</strain>
    </source>
</reference>
<dbReference type="InterPro" id="IPR036465">
    <property type="entry name" value="vWFA_dom_sf"/>
</dbReference>
<feature type="domain" description="VWFA" evidence="3">
    <location>
        <begin position="165"/>
        <end position="363"/>
    </location>
</feature>
<feature type="coiled-coil region" evidence="1">
    <location>
        <begin position="52"/>
        <end position="142"/>
    </location>
</feature>
<sequence length="363" mass="40027">MARRKRQTTTFSLSFLDIMSCGFGAVVLVFLIIDHSIEIQIQSVNAEVLSEVDLLEEDIREGEEGLVKLRNAVSSTDFDIVEAQGRARVVTEELDRLEALIASLEESDVSETTDLDALKAEINSLEERIQQLREAAEADGGASAREFQGEGNRQYLTGLKLGGNRIAILLDVSASMLAPEVVNVIRIRNQSEAIQRSARKWVQALDVVDWLTAQLPTGSRYQIILFNTQAQFALPETKGRWLEVADGEQIERVVDSVRETLPTGGTSLHNAFGFLQELDSQPDNIFLITDGLPTQGQSAPRRNTVSGPARLKHYRDALRKLPNNVPVNVVLSPMEGDPAAASEFWKLAQETGGSFMAPAEDWP</sequence>
<proteinExistence type="predicted"/>
<dbReference type="Gene3D" id="3.40.50.410">
    <property type="entry name" value="von Willebrand factor, type A domain"/>
    <property type="match status" value="1"/>
</dbReference>
<keyword evidence="1" id="KW-0175">Coiled coil</keyword>
<keyword evidence="2" id="KW-0472">Membrane</keyword>
<dbReference type="RefSeq" id="WP_279242805.1">
    <property type="nucleotide sequence ID" value="NZ_CP036501.1"/>
</dbReference>
<accession>A0ABY6Q542</accession>
<dbReference type="Pfam" id="PF13519">
    <property type="entry name" value="VWA_2"/>
    <property type="match status" value="1"/>
</dbReference>
<dbReference type="Proteomes" id="UP001317963">
    <property type="component" value="Chromosome"/>
</dbReference>